<name>A0A385DV94_9CAUD</name>
<organism evidence="1 2">
    <name type="scientific">Streptomyces phage Comrade</name>
    <dbReference type="NCBI Taxonomy" id="2301714"/>
    <lineage>
        <taxon>Viruses</taxon>
        <taxon>Duplodnaviria</taxon>
        <taxon>Heunggongvirae</taxon>
        <taxon>Uroviricota</taxon>
        <taxon>Caudoviricetes</taxon>
        <taxon>Stanwilliamsviridae</taxon>
        <taxon>Loccivirinae</taxon>
        <taxon>Gilsonvirus</taxon>
        <taxon>Gilsonvirus comrade</taxon>
    </lineage>
</organism>
<dbReference type="EMBL" id="MH651172">
    <property type="protein sequence ID" value="AXQ63403.1"/>
    <property type="molecule type" value="Genomic_DNA"/>
</dbReference>
<dbReference type="Proteomes" id="UP000262230">
    <property type="component" value="Segment"/>
</dbReference>
<dbReference type="KEGG" id="vg:55611137"/>
<accession>A0A385DV94</accession>
<keyword evidence="2" id="KW-1185">Reference proteome</keyword>
<proteinExistence type="predicted"/>
<sequence length="55" mass="6479">MADWYRTHNVSPEAVSEEEYRDWLAVNVSVEEADRFWYGVEDAEFLGDDDYGRTS</sequence>
<evidence type="ECO:0000313" key="1">
    <source>
        <dbReference type="EMBL" id="AXQ63403.1"/>
    </source>
</evidence>
<dbReference type="RefSeq" id="YP_009840927.1">
    <property type="nucleotide sequence ID" value="NC_048728.1"/>
</dbReference>
<reference evidence="1 2" key="1">
    <citation type="submission" date="2018-07" db="EMBL/GenBank/DDBJ databases">
        <authorList>
            <person name="Khadka D."/>
            <person name="Jones J."/>
            <person name="Carrillo K."/>
            <person name="Beckwith M.D."/>
            <person name="Griffiths E.C."/>
            <person name="LeFan V.M."/>
            <person name="Nayek S."/>
            <person name="Layton S.R."/>
            <person name="Kim T."/>
            <person name="Hughes L."/>
            <person name="Garlena R.A."/>
            <person name="Russell D.A."/>
            <person name="Pope W.H."/>
            <person name="Jacobs-Sera D."/>
            <person name="Hatfull G.F."/>
        </authorList>
    </citation>
    <scope>NUCLEOTIDE SEQUENCE [LARGE SCALE GENOMIC DNA]</scope>
</reference>
<evidence type="ECO:0000313" key="2">
    <source>
        <dbReference type="Proteomes" id="UP000262230"/>
    </source>
</evidence>
<gene>
    <name evidence="1" type="primary">159</name>
    <name evidence="1" type="ORF">SEA_COMRADE_159</name>
</gene>
<protein>
    <submittedName>
        <fullName evidence="1">Uncharacterized protein</fullName>
    </submittedName>
</protein>
<dbReference type="GeneID" id="55611137"/>